<keyword evidence="2" id="KW-0614">Plasmid</keyword>
<dbReference type="PANTHER" id="PTHR36846">
    <property type="entry name" value="PROTEIN VIAA"/>
    <property type="match status" value="1"/>
</dbReference>
<gene>
    <name evidence="2" type="ORF">Cspa_135p00940</name>
</gene>
<sequence>MLSANVEFLDVIDDKIHFSSVKLDYIDKEIFKDALRDAEKLRETIEENNERTPFFEKLSEDLFNALYKVAPKVYNEENVAVSLKLENKILKRLIDNDNFNKLRKNTACDLFNSTYALSMFLDKAREILENLAKQSEAHQFLMDNINTAIACQEQLIEVEQQLIYDPEDDDLKGQACNLKKLIDKADSNILKAQKKGTDIVDIKKISDSLKDVLAEVQKKLSKDWGLMKSFVTLPKAPGDENGKLQKVSYEEKLELAKALTKSSIIKHISKRLGKMRTYIEDINKNPGKYGLTISGVGVGNSINRILSCEKLLLADKDLENQFYKKYLNKTLLQYEVHGEDEINGPLIACIDNSESMKGKKEYFAKAIAISMFQIATKAKRAYRCVLFDNTVNKVIDSKKNEYNLKKIIEIAETFYGGGTEFEPPLEKALETLSNHKFKKADILFITDGEPVKFLSMEFRKKLEALKKKRKFIIHGIIIGAANEKYMMEFCDYIIRFDDLADEKALINIFNNISSN</sequence>
<dbReference type="KEGG" id="csr:Cspa_135p00940"/>
<dbReference type="EMBL" id="CP004122">
    <property type="protein sequence ID" value="AGF59654.1"/>
    <property type="molecule type" value="Genomic_DNA"/>
</dbReference>
<dbReference type="AlphaFoldDB" id="M1MP82"/>
<name>M1MP82_9CLOT</name>
<reference evidence="2 3" key="1">
    <citation type="submission" date="2013-02" db="EMBL/GenBank/DDBJ databases">
        <title>Genome sequence of Clostridium saccharoperbutylacetonicum N1-4(HMT).</title>
        <authorList>
            <person name="Poehlein A."/>
            <person name="Daniel R."/>
        </authorList>
    </citation>
    <scope>NUCLEOTIDE SEQUENCE [LARGE SCALE GENOMIC DNA]</scope>
    <source>
        <strain evidence="3">N1-4(HMT)</strain>
        <plasmid evidence="3">Plasmid Csp_135p</plasmid>
    </source>
</reference>
<evidence type="ECO:0000313" key="3">
    <source>
        <dbReference type="Proteomes" id="UP000011728"/>
    </source>
</evidence>
<dbReference type="OrthoDB" id="92417at2"/>
<dbReference type="PATRIC" id="fig|931276.5.peg.5979"/>
<dbReference type="GO" id="GO:0005829">
    <property type="term" value="C:cytosol"/>
    <property type="evidence" value="ECO:0007669"/>
    <property type="project" value="TreeGrafter"/>
</dbReference>
<evidence type="ECO:0000313" key="2">
    <source>
        <dbReference type="EMBL" id="AGF59654.1"/>
    </source>
</evidence>
<dbReference type="Gene3D" id="3.40.50.410">
    <property type="entry name" value="von Willebrand factor, type A domain"/>
    <property type="match status" value="1"/>
</dbReference>
<dbReference type="InterPro" id="IPR036465">
    <property type="entry name" value="vWFA_dom_sf"/>
</dbReference>
<dbReference type="Pfam" id="PF13519">
    <property type="entry name" value="VWA_2"/>
    <property type="match status" value="1"/>
</dbReference>
<dbReference type="SMART" id="SM00327">
    <property type="entry name" value="VWA"/>
    <property type="match status" value="1"/>
</dbReference>
<proteinExistence type="predicted"/>
<dbReference type="RefSeq" id="WP_015395961.1">
    <property type="nucleotide sequence ID" value="NC_020292.1"/>
</dbReference>
<evidence type="ECO:0000259" key="1">
    <source>
        <dbReference type="SMART" id="SM00327"/>
    </source>
</evidence>
<dbReference type="InterPro" id="IPR002035">
    <property type="entry name" value="VWF_A"/>
</dbReference>
<feature type="domain" description="VWFA" evidence="1">
    <location>
        <begin position="343"/>
        <end position="508"/>
    </location>
</feature>
<dbReference type="Proteomes" id="UP000011728">
    <property type="component" value="Plasmid Csp_135p"/>
</dbReference>
<keyword evidence="3" id="KW-1185">Reference proteome</keyword>
<organism evidence="2 3">
    <name type="scientific">Clostridium saccharoperbutylacetonicum N1-4(HMT)</name>
    <dbReference type="NCBI Taxonomy" id="931276"/>
    <lineage>
        <taxon>Bacteria</taxon>
        <taxon>Bacillati</taxon>
        <taxon>Bacillota</taxon>
        <taxon>Clostridia</taxon>
        <taxon>Eubacteriales</taxon>
        <taxon>Clostridiaceae</taxon>
        <taxon>Clostridium</taxon>
    </lineage>
</organism>
<geneLocation type="plasmid" evidence="2 3">
    <name>Csp_135p</name>
</geneLocation>
<accession>M1MP82</accession>
<dbReference type="SUPFAM" id="SSF53300">
    <property type="entry name" value="vWA-like"/>
    <property type="match status" value="1"/>
</dbReference>
<protein>
    <recommendedName>
        <fullName evidence="1">VWFA domain-containing protein</fullName>
    </recommendedName>
</protein>
<dbReference type="HOGENOM" id="CLU_036888_0_0_9"/>
<dbReference type="PANTHER" id="PTHR36846:SF1">
    <property type="entry name" value="PROTEIN VIAA"/>
    <property type="match status" value="1"/>
</dbReference>